<comment type="subcellular location">
    <subcellularLocation>
        <location evidence="1">Cell membrane</location>
    </subcellularLocation>
</comment>
<keyword evidence="8" id="KW-1185">Reference proteome</keyword>
<dbReference type="EMBL" id="CP069620">
    <property type="protein sequence ID" value="UZH53950.1"/>
    <property type="molecule type" value="Genomic_DNA"/>
</dbReference>
<dbReference type="Pfam" id="PF04277">
    <property type="entry name" value="OAD_gamma"/>
    <property type="match status" value="1"/>
</dbReference>
<evidence type="ECO:0000313" key="7">
    <source>
        <dbReference type="EMBL" id="UZH53950.1"/>
    </source>
</evidence>
<dbReference type="RefSeq" id="WP_265162247.1">
    <property type="nucleotide sequence ID" value="NZ_CP069620.1"/>
</dbReference>
<dbReference type="Proteomes" id="UP001163981">
    <property type="component" value="Chromosome"/>
</dbReference>
<proteinExistence type="predicted"/>
<sequence length="125" mass="14186">MEHASTVATDWSQIWIITGVGYVVVFFALLLLMFVFKKMPQILNLGISKKIKEVREKNRSKENGAAGEEEEHYLSGEISAAIATALHLYFKEQHDEESGIITIKRVARTYSPWSSKIYGVNNNPR</sequence>
<evidence type="ECO:0000256" key="4">
    <source>
        <dbReference type="ARBA" id="ARBA00022989"/>
    </source>
</evidence>
<evidence type="ECO:0000256" key="1">
    <source>
        <dbReference type="ARBA" id="ARBA00004236"/>
    </source>
</evidence>
<accession>A0ABY6NM40</accession>
<name>A0ABY6NM40_9FLAO</name>
<evidence type="ECO:0000256" key="3">
    <source>
        <dbReference type="ARBA" id="ARBA00022692"/>
    </source>
</evidence>
<organism evidence="7 8">
    <name type="scientific">Salinimicrobium tongyeongense</name>
    <dbReference type="NCBI Taxonomy" id="2809707"/>
    <lineage>
        <taxon>Bacteria</taxon>
        <taxon>Pseudomonadati</taxon>
        <taxon>Bacteroidota</taxon>
        <taxon>Flavobacteriia</taxon>
        <taxon>Flavobacteriales</taxon>
        <taxon>Flavobacteriaceae</taxon>
        <taxon>Salinimicrobium</taxon>
    </lineage>
</organism>
<keyword evidence="4 6" id="KW-1133">Transmembrane helix</keyword>
<protein>
    <submittedName>
        <fullName evidence="7">OadG family protein</fullName>
    </submittedName>
</protein>
<evidence type="ECO:0000256" key="6">
    <source>
        <dbReference type="SAM" id="Phobius"/>
    </source>
</evidence>
<keyword evidence="3 6" id="KW-0812">Transmembrane</keyword>
<evidence type="ECO:0000313" key="8">
    <source>
        <dbReference type="Proteomes" id="UP001163981"/>
    </source>
</evidence>
<gene>
    <name evidence="7" type="ORF">JRG66_07960</name>
</gene>
<dbReference type="InterPro" id="IPR005899">
    <property type="entry name" value="Na_pump_deCOase"/>
</dbReference>
<keyword evidence="2" id="KW-1003">Cell membrane</keyword>
<feature type="transmembrane region" description="Helical" evidence="6">
    <location>
        <begin position="12"/>
        <end position="36"/>
    </location>
</feature>
<keyword evidence="5 6" id="KW-0472">Membrane</keyword>
<evidence type="ECO:0000256" key="2">
    <source>
        <dbReference type="ARBA" id="ARBA00022475"/>
    </source>
</evidence>
<evidence type="ECO:0000256" key="5">
    <source>
        <dbReference type="ARBA" id="ARBA00023136"/>
    </source>
</evidence>
<reference evidence="7" key="1">
    <citation type="submission" date="2021-02" db="EMBL/GenBank/DDBJ databases">
        <title>Salinimicrobium sp. nov. isolated from seawater in Tongyeong, Republic of Korea.</title>
        <authorList>
            <person name="Lee S.-J."/>
        </authorList>
    </citation>
    <scope>NUCLEOTIDE SEQUENCE</scope>
    <source>
        <strain evidence="7">HN-2-9-2</strain>
    </source>
</reference>